<feature type="region of interest" description="Disordered" evidence="1">
    <location>
        <begin position="1"/>
        <end position="32"/>
    </location>
</feature>
<keyword evidence="2" id="KW-1185">Reference proteome</keyword>
<reference evidence="3" key="1">
    <citation type="submission" date="2017-02" db="UniProtKB">
        <authorList>
            <consortium name="WormBaseParasite"/>
        </authorList>
    </citation>
    <scope>IDENTIFICATION</scope>
</reference>
<sequence>MAMLRAGPSRIQHPTVRGFQLRNGKYPENSEGQASAENYALELLCYKDVVLRMLSHTATPLSPHRIASKRMRNDASHQLFKFADWNISS</sequence>
<dbReference type="Proteomes" id="UP000036681">
    <property type="component" value="Unplaced"/>
</dbReference>
<dbReference type="AlphaFoldDB" id="A0A0M3I4F0"/>
<proteinExistence type="predicted"/>
<evidence type="ECO:0000313" key="2">
    <source>
        <dbReference type="Proteomes" id="UP000036681"/>
    </source>
</evidence>
<organism evidence="2 3">
    <name type="scientific">Ascaris lumbricoides</name>
    <name type="common">Giant roundworm</name>
    <dbReference type="NCBI Taxonomy" id="6252"/>
    <lineage>
        <taxon>Eukaryota</taxon>
        <taxon>Metazoa</taxon>
        <taxon>Ecdysozoa</taxon>
        <taxon>Nematoda</taxon>
        <taxon>Chromadorea</taxon>
        <taxon>Rhabditida</taxon>
        <taxon>Spirurina</taxon>
        <taxon>Ascaridomorpha</taxon>
        <taxon>Ascaridoidea</taxon>
        <taxon>Ascarididae</taxon>
        <taxon>Ascaris</taxon>
    </lineage>
</organism>
<accession>A0A0M3I4F0</accession>
<evidence type="ECO:0000313" key="3">
    <source>
        <dbReference type="WBParaSite" id="ALUE_0001165301-mRNA-1"/>
    </source>
</evidence>
<name>A0A0M3I4F0_ASCLU</name>
<protein>
    <submittedName>
        <fullName evidence="3">Transposase</fullName>
    </submittedName>
</protein>
<dbReference type="WBParaSite" id="ALUE_0001165301-mRNA-1">
    <property type="protein sequence ID" value="ALUE_0001165301-mRNA-1"/>
    <property type="gene ID" value="ALUE_0001165301"/>
</dbReference>
<evidence type="ECO:0000256" key="1">
    <source>
        <dbReference type="SAM" id="MobiDB-lite"/>
    </source>
</evidence>